<dbReference type="AlphaFoldDB" id="A0A7U7ELH2"/>
<evidence type="ECO:0000313" key="4">
    <source>
        <dbReference type="Proteomes" id="UP000583387"/>
    </source>
</evidence>
<feature type="region of interest" description="Disordered" evidence="2">
    <location>
        <begin position="299"/>
        <end position="318"/>
    </location>
</feature>
<dbReference type="Proteomes" id="UP000583387">
    <property type="component" value="Unassembled WGS sequence"/>
</dbReference>
<protein>
    <recommendedName>
        <fullName evidence="5">DUF3102 domain-containing protein</fullName>
    </recommendedName>
</protein>
<evidence type="ECO:0000313" key="3">
    <source>
        <dbReference type="EMBL" id="CAD5107209.1"/>
    </source>
</evidence>
<name>A0A7U7ELH2_9GAMM</name>
<dbReference type="RefSeq" id="WP_187670560.1">
    <property type="nucleotide sequence ID" value="NZ_CAJFCI010000031.1"/>
</dbReference>
<gene>
    <name evidence="3" type="ORF">PSEWESI4_01480</name>
</gene>
<keyword evidence="4" id="KW-1185">Reference proteome</keyword>
<accession>A0A7U7ELH2</accession>
<proteinExistence type="predicted"/>
<feature type="coiled-coil region" evidence="1">
    <location>
        <begin position="197"/>
        <end position="224"/>
    </location>
</feature>
<evidence type="ECO:0000256" key="1">
    <source>
        <dbReference type="SAM" id="Coils"/>
    </source>
</evidence>
<reference evidence="3 4" key="1">
    <citation type="submission" date="2020-08" db="EMBL/GenBank/DDBJ databases">
        <authorList>
            <person name="Criscuolo A."/>
        </authorList>
    </citation>
    <scope>NUCLEOTIDE SEQUENCE [LARGE SCALE GENOMIC DNA]</scope>
    <source>
        <strain evidence="3">CIP111764</strain>
    </source>
</reference>
<organism evidence="3 4">
    <name type="scientific">Zestomonas carbonaria</name>
    <dbReference type="NCBI Taxonomy" id="2762745"/>
    <lineage>
        <taxon>Bacteria</taxon>
        <taxon>Pseudomonadati</taxon>
        <taxon>Pseudomonadota</taxon>
        <taxon>Gammaproteobacteria</taxon>
        <taxon>Pseudomonadales</taxon>
        <taxon>Pseudomonadaceae</taxon>
        <taxon>Zestomonas</taxon>
    </lineage>
</organism>
<keyword evidence="1" id="KW-0175">Coiled coil</keyword>
<comment type="caution">
    <text evidence="3">The sequence shown here is derived from an EMBL/GenBank/DDBJ whole genome shotgun (WGS) entry which is preliminary data.</text>
</comment>
<sequence>MARGSDKHVEEHLERLAGRKPGKAAELLGDTPIGSGLTAAQHLAAEHALQVMREFGDGLPYDRLRYLDKARFHMARSAEEALAVGRCLIVMKENEPHGEWLGILEQLGIEQSLARRMAQAALKFGGIEAPKALIEAAKSKSKLFELMVLDDDELQALTDGGSVAGLELDDIERMPVSQLRAALREMRSDKQAQGRILAEKNARIDELSTDLDKARRQVQAMTADQRARQLREEVAALAYVAETDITGSLREGFAKLAAHADEHGGDHRGFKALVLRQLETQLQAIRSEFHLPADLDPEAEPDWLHADPDTLLTGGVEA</sequence>
<evidence type="ECO:0000256" key="2">
    <source>
        <dbReference type="SAM" id="MobiDB-lite"/>
    </source>
</evidence>
<evidence type="ECO:0008006" key="5">
    <source>
        <dbReference type="Google" id="ProtNLM"/>
    </source>
</evidence>
<dbReference type="EMBL" id="CAJFCI010000031">
    <property type="protein sequence ID" value="CAD5107209.1"/>
    <property type="molecule type" value="Genomic_DNA"/>
</dbReference>